<evidence type="ECO:0000313" key="2">
    <source>
        <dbReference type="Proteomes" id="UP000568751"/>
    </source>
</evidence>
<evidence type="ECO:0000313" key="1">
    <source>
        <dbReference type="EMBL" id="NYT26428.1"/>
    </source>
</evidence>
<protein>
    <submittedName>
        <fullName evidence="1">Uncharacterized protein</fullName>
    </submittedName>
</protein>
<name>A0A853EYU1_9GAMM</name>
<organism evidence="1 2">
    <name type="scientific">Candidatus Thiodubiliella endoseptemdiera</name>
    <dbReference type="NCBI Taxonomy" id="2738886"/>
    <lineage>
        <taxon>Bacteria</taxon>
        <taxon>Pseudomonadati</taxon>
        <taxon>Pseudomonadota</taxon>
        <taxon>Gammaproteobacteria</taxon>
        <taxon>Candidatus Pseudothioglobaceae</taxon>
        <taxon>Candidatus Thiodubiliella</taxon>
    </lineage>
</organism>
<proteinExistence type="predicted"/>
<reference evidence="1 2" key="1">
    <citation type="submission" date="2020-05" db="EMBL/GenBank/DDBJ databases">
        <title>Horizontal transmission and recombination maintain forever young bacterial symbiont genomes.</title>
        <authorList>
            <person name="Russell S.L."/>
            <person name="Pepper-Tunick E."/>
            <person name="Svedberg J."/>
            <person name="Byrne A."/>
            <person name="Ruelas Castillo J."/>
            <person name="Vollmers C."/>
            <person name="Beinart R.A."/>
            <person name="Corbett-Detig R."/>
        </authorList>
    </citation>
    <scope>NUCLEOTIDE SEQUENCE [LARGE SCALE GENOMIC DNA]</scope>
    <source>
        <strain evidence="1">455</strain>
    </source>
</reference>
<sequence>MDGDGDLDLVVRVRLMAPLKYYYNQQPFSVDGQVPTLTTRFKSYLR</sequence>
<comment type="caution">
    <text evidence="1">The sequence shown here is derived from an EMBL/GenBank/DDBJ whole genome shotgun (WGS) entry which is preliminary data.</text>
</comment>
<dbReference type="Proteomes" id="UP000568751">
    <property type="component" value="Unassembled WGS sequence"/>
</dbReference>
<accession>A0A853EYU1</accession>
<gene>
    <name evidence="1" type="ORF">H0A76_00030</name>
</gene>
<dbReference type="AlphaFoldDB" id="A0A853EYU1"/>
<dbReference type="EMBL" id="JACCHT010000001">
    <property type="protein sequence ID" value="NYT26428.1"/>
    <property type="molecule type" value="Genomic_DNA"/>
</dbReference>